<dbReference type="EMBL" id="AABL01000480">
    <property type="protein sequence ID" value="EAA21149.1"/>
    <property type="molecule type" value="Genomic_DNA"/>
</dbReference>
<dbReference type="AlphaFoldDB" id="Q7RNN4"/>
<sequence>NRESQFYQSRRKKLSSQV</sequence>
<dbReference type="PaxDb" id="73239-Q7RNN4"/>
<comment type="caution">
    <text evidence="1">The sequence shown here is derived from an EMBL/GenBank/DDBJ whole genome shotgun (WGS) entry which is preliminary data.</text>
</comment>
<reference evidence="1 2" key="1">
    <citation type="journal article" date="2002" name="Nature">
        <title>Genome sequence and comparative analysis of the model rodent malaria parasite Plasmodium yoelii yoelii.</title>
        <authorList>
            <person name="Carlton J.M."/>
            <person name="Angiuoli S.V."/>
            <person name="Suh B.B."/>
            <person name="Kooij T.W."/>
            <person name="Pertea M."/>
            <person name="Silva J.C."/>
            <person name="Ermolaeva M.D."/>
            <person name="Allen J.E."/>
            <person name="Selengut J.D."/>
            <person name="Koo H.L."/>
            <person name="Peterson J.D."/>
            <person name="Pop M."/>
            <person name="Kosack D.S."/>
            <person name="Shumway M.F."/>
            <person name="Bidwell S.L."/>
            <person name="Shallom S.J."/>
            <person name="van Aken S.E."/>
            <person name="Riedmuller S.B."/>
            <person name="Feldblyum T.V."/>
            <person name="Cho J.K."/>
            <person name="Quackenbush J."/>
            <person name="Sedegah M."/>
            <person name="Shoaibi A."/>
            <person name="Cummings L.M."/>
            <person name="Florens L."/>
            <person name="Yates J.R."/>
            <person name="Raine J.D."/>
            <person name="Sinden R.E."/>
            <person name="Harris M.A."/>
            <person name="Cunningham D.A."/>
            <person name="Preiser P.R."/>
            <person name="Bergman L.W."/>
            <person name="Vaidya A.B."/>
            <person name="van Lin L.H."/>
            <person name="Janse C.J."/>
            <person name="Waters A.P."/>
            <person name="Smith H.O."/>
            <person name="White O.R."/>
            <person name="Salzberg S.L."/>
            <person name="Venter J.C."/>
            <person name="Fraser C.M."/>
            <person name="Hoffman S.L."/>
            <person name="Gardner M.J."/>
            <person name="Carucci D.J."/>
        </authorList>
    </citation>
    <scope>NUCLEOTIDE SEQUENCE [LARGE SCALE GENOMIC DNA]</scope>
    <source>
        <strain evidence="1 2">17XNL</strain>
    </source>
</reference>
<name>Q7RNN4_PLAYO</name>
<feature type="non-terminal residue" evidence="1">
    <location>
        <position position="1"/>
    </location>
</feature>
<evidence type="ECO:0000313" key="1">
    <source>
        <dbReference type="EMBL" id="EAA21149.1"/>
    </source>
</evidence>
<evidence type="ECO:0000313" key="2">
    <source>
        <dbReference type="Proteomes" id="UP000008553"/>
    </source>
</evidence>
<keyword evidence="2" id="KW-1185">Reference proteome</keyword>
<organism evidence="1 2">
    <name type="scientific">Plasmodium yoelii yoelii</name>
    <dbReference type="NCBI Taxonomy" id="73239"/>
    <lineage>
        <taxon>Eukaryota</taxon>
        <taxon>Sar</taxon>
        <taxon>Alveolata</taxon>
        <taxon>Apicomplexa</taxon>
        <taxon>Aconoidasida</taxon>
        <taxon>Haemosporida</taxon>
        <taxon>Plasmodiidae</taxon>
        <taxon>Plasmodium</taxon>
        <taxon>Plasmodium (Vinckeia)</taxon>
    </lineage>
</organism>
<dbReference type="Proteomes" id="UP000008553">
    <property type="component" value="Unassembled WGS sequence"/>
</dbReference>
<dbReference type="InParanoid" id="Q7RNN4"/>
<gene>
    <name evidence="1" type="ORF">PY01782</name>
</gene>
<accession>Q7RNN4</accession>
<protein>
    <submittedName>
        <fullName evidence="1">Uncharacterized protein</fullName>
    </submittedName>
</protein>
<proteinExistence type="predicted"/>